<protein>
    <submittedName>
        <fullName evidence="3">Uncharacterized protein</fullName>
    </submittedName>
</protein>
<feature type="transmembrane region" description="Helical" evidence="2">
    <location>
        <begin position="48"/>
        <end position="70"/>
    </location>
</feature>
<gene>
    <name evidence="3" type="ORF">Kpho01_27330</name>
</gene>
<dbReference type="InterPro" id="IPR045512">
    <property type="entry name" value="DUF6480"/>
</dbReference>
<name>A0A9W6PH25_9ACTN</name>
<feature type="region of interest" description="Disordered" evidence="1">
    <location>
        <begin position="1"/>
        <end position="31"/>
    </location>
</feature>
<dbReference type="EMBL" id="BSRX01000014">
    <property type="protein sequence ID" value="GLW54722.1"/>
    <property type="molecule type" value="Genomic_DNA"/>
</dbReference>
<sequence>MSVSHSVPASAQLPGHSVPVETPECEASTTHGISTPEAVELHTAWPGWVPLLVIMVMVVCCIGFALGRIFA</sequence>
<proteinExistence type="predicted"/>
<dbReference type="RefSeq" id="WP_033254876.1">
    <property type="nucleotide sequence ID" value="NZ_BSRX01000014.1"/>
</dbReference>
<organism evidence="3 4">
    <name type="scientific">Kitasatospora phosalacinea</name>
    <dbReference type="NCBI Taxonomy" id="2065"/>
    <lineage>
        <taxon>Bacteria</taxon>
        <taxon>Bacillati</taxon>
        <taxon>Actinomycetota</taxon>
        <taxon>Actinomycetes</taxon>
        <taxon>Kitasatosporales</taxon>
        <taxon>Streptomycetaceae</taxon>
        <taxon>Kitasatospora</taxon>
    </lineage>
</organism>
<evidence type="ECO:0000256" key="1">
    <source>
        <dbReference type="SAM" id="MobiDB-lite"/>
    </source>
</evidence>
<keyword evidence="2" id="KW-0812">Transmembrane</keyword>
<keyword evidence="2" id="KW-0472">Membrane</keyword>
<accession>A0A9W6PH25</accession>
<dbReference type="Pfam" id="PF20088">
    <property type="entry name" value="DUF6480"/>
    <property type="match status" value="1"/>
</dbReference>
<dbReference type="OrthoDB" id="3873333at2"/>
<dbReference type="AlphaFoldDB" id="A0A9W6PH25"/>
<evidence type="ECO:0000313" key="4">
    <source>
        <dbReference type="Proteomes" id="UP001165143"/>
    </source>
</evidence>
<keyword evidence="2" id="KW-1133">Transmembrane helix</keyword>
<evidence type="ECO:0000313" key="3">
    <source>
        <dbReference type="EMBL" id="GLW54722.1"/>
    </source>
</evidence>
<comment type="caution">
    <text evidence="3">The sequence shown here is derived from an EMBL/GenBank/DDBJ whole genome shotgun (WGS) entry which is preliminary data.</text>
</comment>
<reference evidence="3" key="1">
    <citation type="submission" date="2023-02" db="EMBL/GenBank/DDBJ databases">
        <title>Kitasatospora phosalacinea NBRC 14362.</title>
        <authorList>
            <person name="Ichikawa N."/>
            <person name="Sato H."/>
            <person name="Tonouchi N."/>
        </authorList>
    </citation>
    <scope>NUCLEOTIDE SEQUENCE</scope>
    <source>
        <strain evidence="3">NBRC 14362</strain>
    </source>
</reference>
<evidence type="ECO:0000256" key="2">
    <source>
        <dbReference type="SAM" id="Phobius"/>
    </source>
</evidence>
<dbReference type="Proteomes" id="UP001165143">
    <property type="component" value="Unassembled WGS sequence"/>
</dbReference>